<dbReference type="PANTHER" id="PTHR21402">
    <property type="entry name" value="GAMETOCYTE SPECIFIC FACTOR 1-RELATED"/>
    <property type="match status" value="1"/>
</dbReference>
<sequence>MFDPIEEKKICPYDRSHNILASRMAVHITKCKKNFPNMRVATCDFNVTHKIPIPELQYHHEICCDRRVAEVIICGTQDYNPNKFPVIDNTVALGDDWSNEIGTSTYDPTSHLEKNEILRRKDVEPPSVRKNFKHEERHRISQITGNTSEPVQSSSQERVQLPETKNAVKITEETPEEVTQILQRIKDGSKQAFIPK</sequence>
<dbReference type="AlphaFoldDB" id="A0A9P0FLN4"/>
<dbReference type="PROSITE" id="PS51800">
    <property type="entry name" value="ZF_CHHC_U11_48K"/>
    <property type="match status" value="2"/>
</dbReference>
<dbReference type="InterPro" id="IPR051591">
    <property type="entry name" value="UPF0224_FAM112_RNA_Proc"/>
</dbReference>
<evidence type="ECO:0000256" key="2">
    <source>
        <dbReference type="ARBA" id="ARBA00022771"/>
    </source>
</evidence>
<evidence type="ECO:0000313" key="6">
    <source>
        <dbReference type="EMBL" id="CAH0559035.1"/>
    </source>
</evidence>
<feature type="region of interest" description="Disordered" evidence="4">
    <location>
        <begin position="143"/>
        <end position="172"/>
    </location>
</feature>
<feature type="domain" description="CHHC U11-48K-type" evidence="5">
    <location>
        <begin position="8"/>
        <end position="35"/>
    </location>
</feature>
<dbReference type="InterPro" id="IPR022776">
    <property type="entry name" value="TRM13/UPF0224_CHHC_Znf_dom"/>
</dbReference>
<dbReference type="PANTHER" id="PTHR21402:SF5">
    <property type="entry name" value="GAMETOCYTE SPECIFIC FACTOR 1"/>
    <property type="match status" value="1"/>
</dbReference>
<feature type="domain" description="CHHC U11-48K-type" evidence="5">
    <location>
        <begin position="40"/>
        <end position="67"/>
    </location>
</feature>
<keyword evidence="3" id="KW-0862">Zinc</keyword>
<dbReference type="Pfam" id="PF05253">
    <property type="entry name" value="zf-U11-48K"/>
    <property type="match status" value="2"/>
</dbReference>
<keyword evidence="1" id="KW-0479">Metal-binding</keyword>
<evidence type="ECO:0000256" key="3">
    <source>
        <dbReference type="ARBA" id="ARBA00022833"/>
    </source>
</evidence>
<dbReference type="GO" id="GO:0008270">
    <property type="term" value="F:zinc ion binding"/>
    <property type="evidence" value="ECO:0007669"/>
    <property type="project" value="UniProtKB-KW"/>
</dbReference>
<proteinExistence type="predicted"/>
<keyword evidence="7" id="KW-1185">Reference proteome</keyword>
<evidence type="ECO:0000259" key="5">
    <source>
        <dbReference type="PROSITE" id="PS51800"/>
    </source>
</evidence>
<dbReference type="SUPFAM" id="SSF57667">
    <property type="entry name" value="beta-beta-alpha zinc fingers"/>
    <property type="match status" value="1"/>
</dbReference>
<dbReference type="Proteomes" id="UP001154078">
    <property type="component" value="Chromosome 6"/>
</dbReference>
<evidence type="ECO:0000256" key="1">
    <source>
        <dbReference type="ARBA" id="ARBA00022723"/>
    </source>
</evidence>
<accession>A0A9P0FLN4</accession>
<evidence type="ECO:0000313" key="7">
    <source>
        <dbReference type="Proteomes" id="UP001154078"/>
    </source>
</evidence>
<evidence type="ECO:0000256" key="4">
    <source>
        <dbReference type="SAM" id="MobiDB-lite"/>
    </source>
</evidence>
<keyword evidence="2" id="KW-0863">Zinc-finger</keyword>
<dbReference type="InterPro" id="IPR036236">
    <property type="entry name" value="Znf_C2H2_sf"/>
</dbReference>
<organism evidence="6 7">
    <name type="scientific">Brassicogethes aeneus</name>
    <name type="common">Rape pollen beetle</name>
    <name type="synonym">Meligethes aeneus</name>
    <dbReference type="NCBI Taxonomy" id="1431903"/>
    <lineage>
        <taxon>Eukaryota</taxon>
        <taxon>Metazoa</taxon>
        <taxon>Ecdysozoa</taxon>
        <taxon>Arthropoda</taxon>
        <taxon>Hexapoda</taxon>
        <taxon>Insecta</taxon>
        <taxon>Pterygota</taxon>
        <taxon>Neoptera</taxon>
        <taxon>Endopterygota</taxon>
        <taxon>Coleoptera</taxon>
        <taxon>Polyphaga</taxon>
        <taxon>Cucujiformia</taxon>
        <taxon>Nitidulidae</taxon>
        <taxon>Meligethinae</taxon>
        <taxon>Brassicogethes</taxon>
    </lineage>
</organism>
<dbReference type="OrthoDB" id="5839404at2759"/>
<protein>
    <recommendedName>
        <fullName evidence="5">CHHC U11-48K-type domain-containing protein</fullName>
    </recommendedName>
</protein>
<name>A0A9P0FLN4_BRAAE</name>
<reference evidence="6" key="1">
    <citation type="submission" date="2021-12" db="EMBL/GenBank/DDBJ databases">
        <authorList>
            <person name="King R."/>
        </authorList>
    </citation>
    <scope>NUCLEOTIDE SEQUENCE</scope>
</reference>
<gene>
    <name evidence="6" type="ORF">MELIAE_LOCUS9222</name>
</gene>
<dbReference type="EMBL" id="OV121137">
    <property type="protein sequence ID" value="CAH0559035.1"/>
    <property type="molecule type" value="Genomic_DNA"/>
</dbReference>
<feature type="compositionally biased region" description="Polar residues" evidence="4">
    <location>
        <begin position="143"/>
        <end position="158"/>
    </location>
</feature>